<dbReference type="FunFam" id="3.30.70.240:FF:000007">
    <property type="entry name" value="Translation factor GUF1, mitochondrial"/>
    <property type="match status" value="1"/>
</dbReference>
<dbReference type="PROSITE" id="PS00301">
    <property type="entry name" value="G_TR_1"/>
    <property type="match status" value="1"/>
</dbReference>
<dbReference type="GO" id="GO:0003746">
    <property type="term" value="F:translation elongation factor activity"/>
    <property type="evidence" value="ECO:0007669"/>
    <property type="project" value="UniProtKB-UniRule"/>
</dbReference>
<feature type="binding site" evidence="12">
    <location>
        <begin position="140"/>
        <end position="143"/>
    </location>
    <ligand>
        <name>GTP</name>
        <dbReference type="ChEBI" id="CHEBI:37565"/>
    </ligand>
</feature>
<dbReference type="EC" id="3.6.5.n1" evidence="11 12"/>
<dbReference type="Pfam" id="PF00679">
    <property type="entry name" value="EFG_C"/>
    <property type="match status" value="1"/>
</dbReference>
<comment type="catalytic activity">
    <reaction evidence="8 12">
        <text>GTP + H2O = GDP + phosphate + H(+)</text>
        <dbReference type="Rhea" id="RHEA:19669"/>
        <dbReference type="ChEBI" id="CHEBI:15377"/>
        <dbReference type="ChEBI" id="CHEBI:15378"/>
        <dbReference type="ChEBI" id="CHEBI:37565"/>
        <dbReference type="ChEBI" id="CHEBI:43474"/>
        <dbReference type="ChEBI" id="CHEBI:58189"/>
        <dbReference type="EC" id="3.6.5.n1"/>
    </reaction>
</comment>
<comment type="similarity">
    <text evidence="1 12">Belongs to the TRAFAC class translation factor GTPase superfamily. Classic translation factor GTPase family. LepA subfamily.</text>
</comment>
<dbReference type="CDD" id="cd03709">
    <property type="entry name" value="lepA_C"/>
    <property type="match status" value="1"/>
</dbReference>
<dbReference type="HAMAP" id="MF_00071">
    <property type="entry name" value="LepA"/>
    <property type="match status" value="1"/>
</dbReference>
<dbReference type="PRINTS" id="PR00315">
    <property type="entry name" value="ELONGATNFCT"/>
</dbReference>
<dbReference type="InterPro" id="IPR038363">
    <property type="entry name" value="LepA_C_sf"/>
</dbReference>
<dbReference type="CDD" id="cd03699">
    <property type="entry name" value="EF4_II"/>
    <property type="match status" value="1"/>
</dbReference>
<organism evidence="14 15">
    <name type="scientific">Exobacillus caeni</name>
    <dbReference type="NCBI Taxonomy" id="2574798"/>
    <lineage>
        <taxon>Bacteria</taxon>
        <taxon>Bacillati</taxon>
        <taxon>Bacillota</taxon>
        <taxon>Bacilli</taxon>
        <taxon>Bacillales</taxon>
        <taxon>Guptibacillaceae</taxon>
        <taxon>Exobacillus</taxon>
    </lineage>
</organism>
<evidence type="ECO:0000256" key="8">
    <source>
        <dbReference type="ARBA" id="ARBA00050293"/>
    </source>
</evidence>
<dbReference type="CDD" id="cd01890">
    <property type="entry name" value="LepA"/>
    <property type="match status" value="1"/>
</dbReference>
<dbReference type="CDD" id="cd16260">
    <property type="entry name" value="EF4_III"/>
    <property type="match status" value="1"/>
</dbReference>
<dbReference type="PANTHER" id="PTHR43512">
    <property type="entry name" value="TRANSLATION FACTOR GUF1-RELATED"/>
    <property type="match status" value="1"/>
</dbReference>
<evidence type="ECO:0000256" key="2">
    <source>
        <dbReference type="ARBA" id="ARBA00022475"/>
    </source>
</evidence>
<dbReference type="Gene3D" id="3.30.70.2570">
    <property type="entry name" value="Elongation factor 4, C-terminal domain"/>
    <property type="match status" value="1"/>
</dbReference>
<dbReference type="InterPro" id="IPR000640">
    <property type="entry name" value="EFG_V-like"/>
</dbReference>
<dbReference type="FunFam" id="3.30.70.2570:FF:000001">
    <property type="entry name" value="Translation factor GUF1, mitochondrial"/>
    <property type="match status" value="1"/>
</dbReference>
<keyword evidence="2 12" id="KW-1003">Cell membrane</keyword>
<name>A0A5R9FAX4_9BACL</name>
<dbReference type="NCBIfam" id="TIGR01393">
    <property type="entry name" value="lepA"/>
    <property type="match status" value="1"/>
</dbReference>
<dbReference type="FunFam" id="3.40.50.300:FF:000078">
    <property type="entry name" value="Elongation factor 4"/>
    <property type="match status" value="1"/>
</dbReference>
<dbReference type="AlphaFoldDB" id="A0A5R9FAX4"/>
<dbReference type="NCBIfam" id="TIGR00231">
    <property type="entry name" value="small_GTP"/>
    <property type="match status" value="1"/>
</dbReference>
<evidence type="ECO:0000313" key="14">
    <source>
        <dbReference type="EMBL" id="TLS39346.1"/>
    </source>
</evidence>
<dbReference type="PANTHER" id="PTHR43512:SF4">
    <property type="entry name" value="TRANSLATION FACTOR GUF1 HOMOLOG, CHLOROPLASTIC"/>
    <property type="match status" value="1"/>
</dbReference>
<gene>
    <name evidence="12 14" type="primary">lepA</name>
    <name evidence="14" type="ORF">FCL54_03310</name>
</gene>
<dbReference type="InterPro" id="IPR000795">
    <property type="entry name" value="T_Tr_GTP-bd_dom"/>
</dbReference>
<evidence type="ECO:0000259" key="13">
    <source>
        <dbReference type="PROSITE" id="PS51722"/>
    </source>
</evidence>
<accession>A0A5R9FAX4</accession>
<dbReference type="InterPro" id="IPR035647">
    <property type="entry name" value="EFG_III/V"/>
</dbReference>
<dbReference type="SMART" id="SM00838">
    <property type="entry name" value="EFG_C"/>
    <property type="match status" value="1"/>
</dbReference>
<keyword evidence="5 12" id="KW-0648">Protein biosynthesis</keyword>
<dbReference type="FunFam" id="3.30.70.870:FF:000004">
    <property type="entry name" value="Translation factor GUF1, mitochondrial"/>
    <property type="match status" value="1"/>
</dbReference>
<dbReference type="InterPro" id="IPR005225">
    <property type="entry name" value="Small_GTP-bd"/>
</dbReference>
<dbReference type="GO" id="GO:0005886">
    <property type="term" value="C:plasma membrane"/>
    <property type="evidence" value="ECO:0007669"/>
    <property type="project" value="UniProtKB-SubCell"/>
</dbReference>
<protein>
    <recommendedName>
        <fullName evidence="11 12">Elongation factor 4</fullName>
        <shortName evidence="12">EF-4</shortName>
        <ecNumber evidence="11 12">3.6.5.n1</ecNumber>
    </recommendedName>
    <alternativeName>
        <fullName evidence="12">Ribosomal back-translocase LepA</fullName>
    </alternativeName>
</protein>
<dbReference type="GO" id="GO:0005525">
    <property type="term" value="F:GTP binding"/>
    <property type="evidence" value="ECO:0007669"/>
    <property type="project" value="UniProtKB-UniRule"/>
</dbReference>
<keyword evidence="6 12" id="KW-0342">GTP-binding</keyword>
<sequence>MNREEKLKRQSRIRNFSIIAHIDHGKSTLADRILEKTSALSQREMKEQMLDAMDLERERGITIKLNAVQLTYKAKDGEEYIFHLIDTPGHVDFTYEVSRSLAACEGALLIVDAAQGIEAQTLANVYLALDNDLEILPVINKIDLPSAEPERVRQEVEDVIGLDASEAVLASAKAGIGIEEILEQIVEKVPAPQGDPEGPLKALIFDSLYDSYRGVVAYIRIVEGSVKVGDKVRMMATGKEFEVTELGVFTPKPVAKEELTVGDVAFLTASIKNVGDTRVGDTITSVKNPADEPLPGYRRMNPMVFCGLYPVDSAQYNDLREALERLELNDSSLQYEAETSQALGFGFRCGFLGLLHMEIIQERIEREFDIDLITTAPSVIYKVKLTDGEEVQVDNPANMPDAQSIDEVQEPYVKATIMAPNDYVGAIMELCQGKRGDFIDMQYLDENRVNIVYHIPLSEIVYDFFDQLKSSTKGYASFDYELMGYKASKLVKMDILLNGEKIDALSLIVHRDFAFDRGKEITDTLKELIPRQQFEVPVQAAIGQKIVARSTIKAIRKNVLAKCYGGDISRKRKLLEKQKEGKKRMKMVGKVEVPQEAFMAVLKQDNTNKNK</sequence>
<evidence type="ECO:0000256" key="11">
    <source>
        <dbReference type="ARBA" id="ARBA00066744"/>
    </source>
</evidence>
<comment type="function">
    <text evidence="9 12">Required for accurate and efficient protein synthesis under certain stress conditions. May act as a fidelity factor of the translation reaction, by catalyzing a one-codon backward translocation of tRNAs on improperly translocated ribosomes. Back-translocation proceeds from a post-translocation (POST) complex to a pre-translocation (PRE) complex, thus giving elongation factor G a second chance to translocate the tRNAs correctly. Binds to ribosomes in a GTP-dependent manner.</text>
</comment>
<dbReference type="Gene3D" id="3.40.50.300">
    <property type="entry name" value="P-loop containing nucleotide triphosphate hydrolases"/>
    <property type="match status" value="1"/>
</dbReference>
<dbReference type="InterPro" id="IPR031157">
    <property type="entry name" value="G_TR_CS"/>
</dbReference>
<dbReference type="FunFam" id="2.40.30.10:FF:000015">
    <property type="entry name" value="Translation factor GUF1, mitochondrial"/>
    <property type="match status" value="1"/>
</dbReference>
<evidence type="ECO:0000256" key="1">
    <source>
        <dbReference type="ARBA" id="ARBA00005454"/>
    </source>
</evidence>
<evidence type="ECO:0000313" key="15">
    <source>
        <dbReference type="Proteomes" id="UP000308230"/>
    </source>
</evidence>
<evidence type="ECO:0000256" key="10">
    <source>
        <dbReference type="ARBA" id="ARBA00061052"/>
    </source>
</evidence>
<dbReference type="EMBL" id="SWLG01000001">
    <property type="protein sequence ID" value="TLS39346.1"/>
    <property type="molecule type" value="Genomic_DNA"/>
</dbReference>
<evidence type="ECO:0000256" key="3">
    <source>
        <dbReference type="ARBA" id="ARBA00022741"/>
    </source>
</evidence>
<dbReference type="Gene3D" id="3.30.70.870">
    <property type="entry name" value="Elongation Factor G (Translational Gtpase), domain 3"/>
    <property type="match status" value="1"/>
</dbReference>
<comment type="subcellular location">
    <subcellularLocation>
        <location evidence="12">Cell membrane</location>
        <topology evidence="12">Peripheral membrane protein</topology>
        <orientation evidence="12">Cytoplasmic side</orientation>
    </subcellularLocation>
</comment>
<dbReference type="InterPro" id="IPR006297">
    <property type="entry name" value="EF-4"/>
</dbReference>
<feature type="binding site" evidence="12">
    <location>
        <begin position="23"/>
        <end position="28"/>
    </location>
    <ligand>
        <name>GTP</name>
        <dbReference type="ChEBI" id="CHEBI:37565"/>
    </ligand>
</feature>
<feature type="domain" description="Tr-type G" evidence="13">
    <location>
        <begin position="11"/>
        <end position="193"/>
    </location>
</feature>
<evidence type="ECO:0000256" key="6">
    <source>
        <dbReference type="ARBA" id="ARBA00023134"/>
    </source>
</evidence>
<keyword evidence="7 12" id="KW-0472">Membrane</keyword>
<keyword evidence="4 12" id="KW-0378">Hydrolase</keyword>
<dbReference type="SUPFAM" id="SSF50447">
    <property type="entry name" value="Translation proteins"/>
    <property type="match status" value="1"/>
</dbReference>
<dbReference type="PROSITE" id="PS51722">
    <property type="entry name" value="G_TR_2"/>
    <property type="match status" value="1"/>
</dbReference>
<keyword evidence="3 12" id="KW-0547">Nucleotide-binding</keyword>
<evidence type="ECO:0000256" key="5">
    <source>
        <dbReference type="ARBA" id="ARBA00022917"/>
    </source>
</evidence>
<dbReference type="InterPro" id="IPR013842">
    <property type="entry name" value="LepA_CTD"/>
</dbReference>
<reference evidence="14 15" key="1">
    <citation type="submission" date="2019-04" db="EMBL/GenBank/DDBJ databases">
        <title>Bacillus caeni sp. nov., a bacterium isolated from mangrove sediment.</title>
        <authorList>
            <person name="Huang H."/>
            <person name="Mo K."/>
            <person name="Hu Y."/>
        </authorList>
    </citation>
    <scope>NUCLEOTIDE SEQUENCE [LARGE SCALE GENOMIC DNA]</scope>
    <source>
        <strain evidence="14 15">HB172195</strain>
    </source>
</reference>
<dbReference type="GO" id="GO:0043022">
    <property type="term" value="F:ribosome binding"/>
    <property type="evidence" value="ECO:0007669"/>
    <property type="project" value="UniProtKB-UniRule"/>
</dbReference>
<dbReference type="GO" id="GO:0003924">
    <property type="term" value="F:GTPase activity"/>
    <property type="evidence" value="ECO:0007669"/>
    <property type="project" value="UniProtKB-UniRule"/>
</dbReference>
<dbReference type="OrthoDB" id="9804431at2"/>
<dbReference type="Gene3D" id="3.30.70.240">
    <property type="match status" value="1"/>
</dbReference>
<dbReference type="Pfam" id="PF06421">
    <property type="entry name" value="LepA_C"/>
    <property type="match status" value="1"/>
</dbReference>
<dbReference type="SUPFAM" id="SSF52540">
    <property type="entry name" value="P-loop containing nucleoside triphosphate hydrolases"/>
    <property type="match status" value="1"/>
</dbReference>
<evidence type="ECO:0000256" key="9">
    <source>
        <dbReference type="ARBA" id="ARBA00057626"/>
    </source>
</evidence>
<dbReference type="InterPro" id="IPR027417">
    <property type="entry name" value="P-loop_NTPase"/>
</dbReference>
<keyword evidence="14" id="KW-0251">Elongation factor</keyword>
<dbReference type="SUPFAM" id="SSF54980">
    <property type="entry name" value="EF-G C-terminal domain-like"/>
    <property type="match status" value="2"/>
</dbReference>
<dbReference type="Pfam" id="PF00009">
    <property type="entry name" value="GTP_EFTU"/>
    <property type="match status" value="1"/>
</dbReference>
<evidence type="ECO:0000256" key="7">
    <source>
        <dbReference type="ARBA" id="ARBA00023136"/>
    </source>
</evidence>
<dbReference type="InterPro" id="IPR004161">
    <property type="entry name" value="EFTu-like_2"/>
</dbReference>
<dbReference type="Proteomes" id="UP000308230">
    <property type="component" value="Unassembled WGS sequence"/>
</dbReference>
<evidence type="ECO:0000256" key="12">
    <source>
        <dbReference type="HAMAP-Rule" id="MF_00071"/>
    </source>
</evidence>
<comment type="caution">
    <text evidence="14">The sequence shown here is derived from an EMBL/GenBank/DDBJ whole genome shotgun (WGS) entry which is preliminary data.</text>
</comment>
<proteinExistence type="inferred from homology"/>
<dbReference type="RefSeq" id="WP_138123101.1">
    <property type="nucleotide sequence ID" value="NZ_SWLG01000001.1"/>
</dbReference>
<dbReference type="InterPro" id="IPR035654">
    <property type="entry name" value="LepA_IV"/>
</dbReference>
<dbReference type="Pfam" id="PF03144">
    <property type="entry name" value="GTP_EFTU_D2"/>
    <property type="match status" value="1"/>
</dbReference>
<comment type="similarity">
    <text evidence="10">Belongs to the GTP-binding elongation factor family. LepA subfamily.</text>
</comment>
<evidence type="ECO:0000256" key="4">
    <source>
        <dbReference type="ARBA" id="ARBA00022801"/>
    </source>
</evidence>
<dbReference type="GO" id="GO:0045727">
    <property type="term" value="P:positive regulation of translation"/>
    <property type="evidence" value="ECO:0007669"/>
    <property type="project" value="UniProtKB-UniRule"/>
</dbReference>
<dbReference type="InterPro" id="IPR009000">
    <property type="entry name" value="Transl_B-barrel_sf"/>
</dbReference>
<dbReference type="Gene3D" id="2.40.30.10">
    <property type="entry name" value="Translation factors"/>
    <property type="match status" value="1"/>
</dbReference>
<keyword evidence="15" id="KW-1185">Reference proteome</keyword>